<evidence type="ECO:0000256" key="1">
    <source>
        <dbReference type="SAM" id="MobiDB-lite"/>
    </source>
</evidence>
<proteinExistence type="predicted"/>
<feature type="domain" description="DnaJ homologue subfamily C member 28 conserved" evidence="2">
    <location>
        <begin position="7"/>
        <end position="73"/>
    </location>
</feature>
<organism evidence="3 4">
    <name type="scientific">Roseobacter insulae</name>
    <dbReference type="NCBI Taxonomy" id="2859783"/>
    <lineage>
        <taxon>Bacteria</taxon>
        <taxon>Pseudomonadati</taxon>
        <taxon>Pseudomonadota</taxon>
        <taxon>Alphaproteobacteria</taxon>
        <taxon>Rhodobacterales</taxon>
        <taxon>Roseobacteraceae</taxon>
        <taxon>Roseobacter</taxon>
    </lineage>
</organism>
<name>A0A9X1FUM8_9RHOB</name>
<feature type="compositionally biased region" description="Basic and acidic residues" evidence="1">
    <location>
        <begin position="26"/>
        <end position="36"/>
    </location>
</feature>
<evidence type="ECO:0000259" key="2">
    <source>
        <dbReference type="Pfam" id="PF09350"/>
    </source>
</evidence>
<sequence length="109" mass="12055">MRSFRSLIERQIAKARAAGGLSGLKGEGKPLPDRPVENAQEASMSAGMRIMAEAGVVPEEFGLKKQLDAARKAYADCRTDAARKEAMARLADLELRYEIAREARRKFMT</sequence>
<dbReference type="InterPro" id="IPR018961">
    <property type="entry name" value="DnaJ_homolog_subfam-C_membr-28"/>
</dbReference>
<evidence type="ECO:0000313" key="3">
    <source>
        <dbReference type="EMBL" id="MBW4707704.1"/>
    </source>
</evidence>
<feature type="region of interest" description="Disordered" evidence="1">
    <location>
        <begin position="19"/>
        <end position="43"/>
    </location>
</feature>
<protein>
    <submittedName>
        <fullName evidence="3">DUF1992 domain-containing protein</fullName>
    </submittedName>
</protein>
<comment type="caution">
    <text evidence="3">The sequence shown here is derived from an EMBL/GenBank/DDBJ whole genome shotgun (WGS) entry which is preliminary data.</text>
</comment>
<accession>A0A9X1FUM8</accession>
<reference evidence="3" key="1">
    <citation type="submission" date="2021-07" db="EMBL/GenBank/DDBJ databases">
        <title>Roseobacter insulae sp. nov., isolated from a tidal flat.</title>
        <authorList>
            <person name="Park S."/>
            <person name="Yoon J.-H."/>
        </authorList>
    </citation>
    <scope>NUCLEOTIDE SEQUENCE</scope>
    <source>
        <strain evidence="3">YSTF-M11</strain>
    </source>
</reference>
<gene>
    <name evidence="3" type="ORF">KX928_07885</name>
</gene>
<evidence type="ECO:0000313" key="4">
    <source>
        <dbReference type="Proteomes" id="UP001138661"/>
    </source>
</evidence>
<dbReference type="EMBL" id="JAHXDN010000002">
    <property type="protein sequence ID" value="MBW4707704.1"/>
    <property type="molecule type" value="Genomic_DNA"/>
</dbReference>
<keyword evidence="4" id="KW-1185">Reference proteome</keyword>
<dbReference type="RefSeq" id="WP_219500784.1">
    <property type="nucleotide sequence ID" value="NZ_JAHXDN010000002.1"/>
</dbReference>
<dbReference type="Proteomes" id="UP001138661">
    <property type="component" value="Unassembled WGS sequence"/>
</dbReference>
<dbReference type="AlphaFoldDB" id="A0A9X1FUM8"/>
<dbReference type="Pfam" id="PF09350">
    <property type="entry name" value="DJC28_CD"/>
    <property type="match status" value="1"/>
</dbReference>